<feature type="transmembrane region" description="Helical" evidence="7">
    <location>
        <begin position="331"/>
        <end position="353"/>
    </location>
</feature>
<name>A0A1T5IQW1_9MICO</name>
<comment type="similarity">
    <text evidence="2">Belongs to the UPF0718 family.</text>
</comment>
<comment type="subcellular location">
    <subcellularLocation>
        <location evidence="1">Cell membrane</location>
        <topology evidence="1">Multi-pass membrane protein</topology>
    </subcellularLocation>
</comment>
<dbReference type="Proteomes" id="UP000190857">
    <property type="component" value="Unassembled WGS sequence"/>
</dbReference>
<dbReference type="InterPro" id="IPR005524">
    <property type="entry name" value="DUF318"/>
</dbReference>
<evidence type="ECO:0000256" key="2">
    <source>
        <dbReference type="ARBA" id="ARBA00006386"/>
    </source>
</evidence>
<evidence type="ECO:0000256" key="1">
    <source>
        <dbReference type="ARBA" id="ARBA00004651"/>
    </source>
</evidence>
<dbReference type="AlphaFoldDB" id="A0A1T5IQW1"/>
<feature type="transmembrane region" description="Helical" evidence="7">
    <location>
        <begin position="291"/>
        <end position="311"/>
    </location>
</feature>
<dbReference type="Pfam" id="PF03773">
    <property type="entry name" value="ArsP_1"/>
    <property type="match status" value="1"/>
</dbReference>
<dbReference type="PANTHER" id="PTHR34184">
    <property type="entry name" value="UPF0718 PROTEIN YCGR"/>
    <property type="match status" value="1"/>
</dbReference>
<feature type="transmembrane region" description="Helical" evidence="7">
    <location>
        <begin position="115"/>
        <end position="134"/>
    </location>
</feature>
<evidence type="ECO:0000256" key="4">
    <source>
        <dbReference type="ARBA" id="ARBA00022692"/>
    </source>
</evidence>
<evidence type="ECO:0000313" key="8">
    <source>
        <dbReference type="EMBL" id="SKC41559.1"/>
    </source>
</evidence>
<keyword evidence="4 7" id="KW-0812">Transmembrane</keyword>
<protein>
    <recommendedName>
        <fullName evidence="10">Permease</fullName>
    </recommendedName>
</protein>
<feature type="transmembrane region" description="Helical" evidence="7">
    <location>
        <begin position="73"/>
        <end position="95"/>
    </location>
</feature>
<organism evidence="8 9">
    <name type="scientific">Okibacterium fritillariae</name>
    <dbReference type="NCBI Taxonomy" id="123320"/>
    <lineage>
        <taxon>Bacteria</taxon>
        <taxon>Bacillati</taxon>
        <taxon>Actinomycetota</taxon>
        <taxon>Actinomycetes</taxon>
        <taxon>Micrococcales</taxon>
        <taxon>Microbacteriaceae</taxon>
        <taxon>Okibacterium</taxon>
    </lineage>
</organism>
<keyword evidence="9" id="KW-1185">Reference proteome</keyword>
<dbReference type="GO" id="GO:0005886">
    <property type="term" value="C:plasma membrane"/>
    <property type="evidence" value="ECO:0007669"/>
    <property type="project" value="UniProtKB-SubCell"/>
</dbReference>
<evidence type="ECO:0000256" key="5">
    <source>
        <dbReference type="ARBA" id="ARBA00022989"/>
    </source>
</evidence>
<reference evidence="8 9" key="1">
    <citation type="submission" date="2017-02" db="EMBL/GenBank/DDBJ databases">
        <authorList>
            <person name="Peterson S.W."/>
        </authorList>
    </citation>
    <scope>NUCLEOTIDE SEQUENCE [LARGE SCALE GENOMIC DNA]</scope>
    <source>
        <strain evidence="8 9">VKM Ac-2059</strain>
    </source>
</reference>
<evidence type="ECO:0008006" key="10">
    <source>
        <dbReference type="Google" id="ProtNLM"/>
    </source>
</evidence>
<feature type="transmembrane region" description="Helical" evidence="7">
    <location>
        <begin position="236"/>
        <end position="256"/>
    </location>
</feature>
<feature type="transmembrane region" description="Helical" evidence="7">
    <location>
        <begin position="174"/>
        <end position="193"/>
    </location>
</feature>
<dbReference type="RefSeq" id="WP_234990959.1">
    <property type="nucleotide sequence ID" value="NZ_FUZP01000001.1"/>
</dbReference>
<keyword evidence="5 7" id="KW-1133">Transmembrane helix</keyword>
<keyword evidence="6 7" id="KW-0472">Membrane</keyword>
<feature type="transmembrane region" description="Helical" evidence="7">
    <location>
        <begin position="146"/>
        <end position="168"/>
    </location>
</feature>
<proteinExistence type="inferred from homology"/>
<dbReference type="EMBL" id="FUZP01000001">
    <property type="protein sequence ID" value="SKC41559.1"/>
    <property type="molecule type" value="Genomic_DNA"/>
</dbReference>
<feature type="transmembrane region" description="Helical" evidence="7">
    <location>
        <begin position="33"/>
        <end position="52"/>
    </location>
</feature>
<evidence type="ECO:0000256" key="6">
    <source>
        <dbReference type="ARBA" id="ARBA00023136"/>
    </source>
</evidence>
<dbReference type="InterPro" id="IPR052923">
    <property type="entry name" value="UPF0718"/>
</dbReference>
<keyword evidence="3" id="KW-1003">Cell membrane</keyword>
<gene>
    <name evidence="8" type="ORF">SAMN06309945_0749</name>
</gene>
<accession>A0A1T5IQW1</accession>
<evidence type="ECO:0000256" key="3">
    <source>
        <dbReference type="ARBA" id="ARBA00022475"/>
    </source>
</evidence>
<dbReference type="PANTHER" id="PTHR34184:SF4">
    <property type="entry name" value="UPF0718 PROTEIN YCGR"/>
    <property type="match status" value="1"/>
</dbReference>
<evidence type="ECO:0000256" key="7">
    <source>
        <dbReference type="SAM" id="Phobius"/>
    </source>
</evidence>
<feature type="transmembrane region" description="Helical" evidence="7">
    <location>
        <begin position="268"/>
        <end position="286"/>
    </location>
</feature>
<evidence type="ECO:0000313" key="9">
    <source>
        <dbReference type="Proteomes" id="UP000190857"/>
    </source>
</evidence>
<sequence>MSAYDIDEYDDVRHEHIDADAIRRRREPDGRGGWITLGIVLIALFVTIRVVAQAANIEIGEPLRDFFTLSISVVVESLPFVFLGILLSIFVQIWLPENFLLKRLPRNPFFRRMVLSLLGVLFPVCECGNMPLARGLMLKGLSTADAITFLLAAPILNPITIVTTYQAFGWNDGILISRIIGGFVIANLVGMLISRHPKPDSLITPGFQAACANQGHGHDQGRRTTRSVRAFAEESSAMLPALFIGSAIAGAIQVGIPRDFLVALGSNPMLSVIALVLLAFVISICANVDAFFILSFGASFMPGGIVAFLVFGPMIDIKMLTLMRTTYTTRALVLITALVAAGAIILGLAVNLLA</sequence>
<dbReference type="STRING" id="123320.SAMN06309945_0749"/>